<keyword evidence="1" id="KW-1133">Transmembrane helix</keyword>
<dbReference type="AlphaFoldDB" id="A0A4Q2M5N8"/>
<feature type="transmembrane region" description="Helical" evidence="1">
    <location>
        <begin position="6"/>
        <end position="28"/>
    </location>
</feature>
<reference evidence="3 6" key="2">
    <citation type="submission" date="2020-07" db="EMBL/GenBank/DDBJ databases">
        <title>Sequencing the genomes of 1000 actinobacteria strains.</title>
        <authorList>
            <person name="Klenk H.-P."/>
        </authorList>
    </citation>
    <scope>NUCLEOTIDE SEQUENCE [LARGE SCALE GENOMIC DNA]</scope>
    <source>
        <strain evidence="3 6">DSM 23870</strain>
    </source>
</reference>
<dbReference type="RefSeq" id="WP_129174373.1">
    <property type="nucleotide sequence ID" value="NZ_JACCBI010000001.1"/>
</dbReference>
<evidence type="ECO:0000313" key="4">
    <source>
        <dbReference type="EMBL" id="RXZ86577.1"/>
    </source>
</evidence>
<protein>
    <submittedName>
        <fullName evidence="4">DUF4126 domain-containing protein</fullName>
    </submittedName>
</protein>
<dbReference type="Proteomes" id="UP000581087">
    <property type="component" value="Unassembled WGS sequence"/>
</dbReference>
<proteinExistence type="predicted"/>
<dbReference type="EMBL" id="SDPM01000004">
    <property type="protein sequence ID" value="RXZ86577.1"/>
    <property type="molecule type" value="Genomic_DNA"/>
</dbReference>
<dbReference type="Proteomes" id="UP000292686">
    <property type="component" value="Unassembled WGS sequence"/>
</dbReference>
<evidence type="ECO:0000313" key="3">
    <source>
        <dbReference type="EMBL" id="NYD66242.1"/>
    </source>
</evidence>
<feature type="domain" description="DUF4126" evidence="2">
    <location>
        <begin position="4"/>
        <end position="186"/>
    </location>
</feature>
<reference evidence="4 5" key="1">
    <citation type="submission" date="2019-01" db="EMBL/GenBank/DDBJ databases">
        <title>Agromyces.</title>
        <authorList>
            <person name="Li J."/>
        </authorList>
    </citation>
    <scope>NUCLEOTIDE SEQUENCE [LARGE SCALE GENOMIC DNA]</scope>
    <source>
        <strain evidence="4 5">DSM 23870</strain>
    </source>
</reference>
<organism evidence="4 5">
    <name type="scientific">Agromyces atrinae</name>
    <dbReference type="NCBI Taxonomy" id="592376"/>
    <lineage>
        <taxon>Bacteria</taxon>
        <taxon>Bacillati</taxon>
        <taxon>Actinomycetota</taxon>
        <taxon>Actinomycetes</taxon>
        <taxon>Micrococcales</taxon>
        <taxon>Microbacteriaceae</taxon>
        <taxon>Agromyces</taxon>
    </lineage>
</organism>
<feature type="transmembrane region" description="Helical" evidence="1">
    <location>
        <begin position="157"/>
        <end position="185"/>
    </location>
</feature>
<evidence type="ECO:0000313" key="5">
    <source>
        <dbReference type="Proteomes" id="UP000292686"/>
    </source>
</evidence>
<name>A0A4Q2M5N8_9MICO</name>
<evidence type="ECO:0000313" key="6">
    <source>
        <dbReference type="Proteomes" id="UP000581087"/>
    </source>
</evidence>
<evidence type="ECO:0000259" key="2">
    <source>
        <dbReference type="Pfam" id="PF13548"/>
    </source>
</evidence>
<evidence type="ECO:0000256" key="1">
    <source>
        <dbReference type="SAM" id="Phobius"/>
    </source>
</evidence>
<sequence>MLEILTGTGLAFAAGLNAWIPLLLIGALDRFTGLIELPAGWAWLSNEWVLVILAALLVIEFVADKVPGVDSVNDVIQTVIRPTSGGLAFGSGSASTTVAVTDPAAFFSSNQWVPVVAGIVIALLVHLAKSSIRPLITATTAGLGGPVASVVEDLGSIAMSLFAIILPVLVIIGIAGSIVGVILIARRLLRKRRRPSPEGPGLPVSTSD</sequence>
<keyword evidence="5" id="KW-1185">Reference proteome</keyword>
<dbReference type="OrthoDB" id="161516at2"/>
<accession>A0A4Q2M5N8</accession>
<keyword evidence="1" id="KW-0812">Transmembrane</keyword>
<feature type="transmembrane region" description="Helical" evidence="1">
    <location>
        <begin position="40"/>
        <end position="63"/>
    </location>
</feature>
<keyword evidence="1" id="KW-0472">Membrane</keyword>
<feature type="transmembrane region" description="Helical" evidence="1">
    <location>
        <begin position="135"/>
        <end position="151"/>
    </location>
</feature>
<gene>
    <name evidence="3" type="ORF">BJ972_000761</name>
    <name evidence="4" type="ORF">ESP50_09260</name>
</gene>
<feature type="transmembrane region" description="Helical" evidence="1">
    <location>
        <begin position="111"/>
        <end position="128"/>
    </location>
</feature>
<dbReference type="EMBL" id="JACCBI010000001">
    <property type="protein sequence ID" value="NYD66242.1"/>
    <property type="molecule type" value="Genomic_DNA"/>
</dbReference>
<dbReference type="InterPro" id="IPR025196">
    <property type="entry name" value="DUF4126"/>
</dbReference>
<comment type="caution">
    <text evidence="4">The sequence shown here is derived from an EMBL/GenBank/DDBJ whole genome shotgun (WGS) entry which is preliminary data.</text>
</comment>
<dbReference type="Pfam" id="PF13548">
    <property type="entry name" value="DUF4126"/>
    <property type="match status" value="1"/>
</dbReference>